<dbReference type="InterPro" id="IPR014898">
    <property type="entry name" value="Znf_C2H2_LYAR"/>
</dbReference>
<evidence type="ECO:0000256" key="5">
    <source>
        <dbReference type="ARBA" id="ARBA00022833"/>
    </source>
</evidence>
<dbReference type="InterPro" id="IPR039999">
    <property type="entry name" value="LYAR"/>
</dbReference>
<dbReference type="AlphaFoldDB" id="A0A504Y3C3"/>
<comment type="subcellular location">
    <subcellularLocation>
        <location evidence="1">Nucleus</location>
    </subcellularLocation>
</comment>
<keyword evidence="2" id="KW-0479">Metal-binding</keyword>
<dbReference type="GO" id="GO:0000122">
    <property type="term" value="P:negative regulation of transcription by RNA polymerase II"/>
    <property type="evidence" value="ECO:0007669"/>
    <property type="project" value="TreeGrafter"/>
</dbReference>
<dbReference type="SUPFAM" id="SSF57667">
    <property type="entry name" value="beta-beta-alpha zinc fingers"/>
    <property type="match status" value="1"/>
</dbReference>
<feature type="domain" description="Zinc finger C2H2 LYAR-type" evidence="9">
    <location>
        <begin position="37"/>
        <end position="64"/>
    </location>
</feature>
<dbReference type="VEuPathDB" id="TriTrypDB:LdCL_290020600"/>
<evidence type="ECO:0000256" key="1">
    <source>
        <dbReference type="ARBA" id="ARBA00004123"/>
    </source>
</evidence>
<feature type="region of interest" description="Disordered" evidence="8">
    <location>
        <begin position="69"/>
        <end position="130"/>
    </location>
</feature>
<accession>A0A504Y3C3</accession>
<evidence type="ECO:0000313" key="11">
    <source>
        <dbReference type="Proteomes" id="UP000318447"/>
    </source>
</evidence>
<dbReference type="PANTHER" id="PTHR13100:SF10">
    <property type="entry name" value="CELL GROWTH-REGULATING NUCLEOLAR PROTEIN"/>
    <property type="match status" value="1"/>
</dbReference>
<dbReference type="GO" id="GO:0005730">
    <property type="term" value="C:nucleolus"/>
    <property type="evidence" value="ECO:0007669"/>
    <property type="project" value="TreeGrafter"/>
</dbReference>
<name>A0A504Y3C3_LEIDO</name>
<reference evidence="11" key="1">
    <citation type="submission" date="2019-02" db="EMBL/GenBank/DDBJ databases">
        <title>FDA dAtabase for Regulatory Grade micrObial Sequences (FDA-ARGOS): Supporting development and validation of Infectious Disease Dx tests.</title>
        <authorList>
            <person name="Duncan R."/>
            <person name="Fisher C."/>
            <person name="Tallon L."/>
            <person name="Sadzewicz L."/>
            <person name="Sengamalay N."/>
            <person name="Ott S."/>
            <person name="Godinez A."/>
            <person name="Nagaraj S."/>
            <person name="Vavikolanu K."/>
            <person name="Nadendla S."/>
            <person name="Aluvathingal J."/>
            <person name="Sichtig H."/>
        </authorList>
    </citation>
    <scope>NUCLEOTIDE SEQUENCE [LARGE SCALE GENOMIC DNA]</scope>
    <source>
        <strain evidence="11">FDAARGOS_361</strain>
    </source>
</reference>
<evidence type="ECO:0000259" key="9">
    <source>
        <dbReference type="Pfam" id="PF08790"/>
    </source>
</evidence>
<dbReference type="Gene3D" id="3.30.1490.490">
    <property type="match status" value="1"/>
</dbReference>
<proteinExistence type="predicted"/>
<dbReference type="VEuPathDB" id="TriTrypDB:LdBPK_291510.1"/>
<dbReference type="PROSITE" id="PS51804">
    <property type="entry name" value="ZF_C2HC_LYAR"/>
    <property type="match status" value="1"/>
</dbReference>
<feature type="compositionally biased region" description="Basic and acidic residues" evidence="8">
    <location>
        <begin position="219"/>
        <end position="236"/>
    </location>
</feature>
<protein>
    <submittedName>
        <fullName evidence="10">LYAR-type C2HC zinc finger family protein</fullName>
    </submittedName>
</protein>
<feature type="region of interest" description="Disordered" evidence="8">
    <location>
        <begin position="193"/>
        <end position="240"/>
    </location>
</feature>
<dbReference type="GO" id="GO:0003677">
    <property type="term" value="F:DNA binding"/>
    <property type="evidence" value="ECO:0007669"/>
    <property type="project" value="InterPro"/>
</dbReference>
<evidence type="ECO:0000256" key="7">
    <source>
        <dbReference type="PROSITE-ProRule" id="PRU01145"/>
    </source>
</evidence>
<keyword evidence="3" id="KW-0677">Repeat</keyword>
<evidence type="ECO:0000256" key="6">
    <source>
        <dbReference type="ARBA" id="ARBA00023242"/>
    </source>
</evidence>
<evidence type="ECO:0000256" key="4">
    <source>
        <dbReference type="ARBA" id="ARBA00022771"/>
    </source>
</evidence>
<dbReference type="EMBL" id="RHLC01000014">
    <property type="protein sequence ID" value="TPP52780.1"/>
    <property type="molecule type" value="Genomic_DNA"/>
</dbReference>
<dbReference type="GO" id="GO:0006364">
    <property type="term" value="P:rRNA processing"/>
    <property type="evidence" value="ECO:0007669"/>
    <property type="project" value="TreeGrafter"/>
</dbReference>
<evidence type="ECO:0000313" key="10">
    <source>
        <dbReference type="EMBL" id="TPP52780.1"/>
    </source>
</evidence>
<keyword evidence="4 7" id="KW-0863">Zinc-finger</keyword>
<keyword evidence="6" id="KW-0539">Nucleus</keyword>
<gene>
    <name evidence="10" type="ORF">CGC21_28275</name>
</gene>
<evidence type="ECO:0000256" key="8">
    <source>
        <dbReference type="SAM" id="MobiDB-lite"/>
    </source>
</evidence>
<dbReference type="InterPro" id="IPR036236">
    <property type="entry name" value="Znf_C2H2_sf"/>
</dbReference>
<evidence type="ECO:0000256" key="2">
    <source>
        <dbReference type="ARBA" id="ARBA00022723"/>
    </source>
</evidence>
<comment type="caution">
    <text evidence="10">The sequence shown here is derived from an EMBL/GenBank/DDBJ whole genome shotgun (WGS) entry which is preliminary data.</text>
</comment>
<organism evidence="10 11">
    <name type="scientific">Leishmania donovani</name>
    <dbReference type="NCBI Taxonomy" id="5661"/>
    <lineage>
        <taxon>Eukaryota</taxon>
        <taxon>Discoba</taxon>
        <taxon>Euglenozoa</taxon>
        <taxon>Kinetoplastea</taxon>
        <taxon>Metakinetoplastina</taxon>
        <taxon>Trypanosomatida</taxon>
        <taxon>Trypanosomatidae</taxon>
        <taxon>Leishmaniinae</taxon>
        <taxon>Leishmania</taxon>
    </lineage>
</organism>
<dbReference type="PANTHER" id="PTHR13100">
    <property type="entry name" value="CELL GROWTH-REGULATING NUCLEOLAR PROTEIN LYAR"/>
    <property type="match status" value="1"/>
</dbReference>
<sequence>MLALCNDPVFHWTVLDADVVKKPKVQSHAYACGCDTFTCVDCMQLFDLGTVKGHTSCVTEEEKYQGKWKEKLRNGSKAAKLAEAPRSGIGRQPRAPMNDLSSSDDSSDGDWVTQSSGKGAGASNGHQKPSAIAYRKRPCPGLCLSSSDDEGMGRGVPTAPVAPAHKKAKTVCSASSTPSSALPEAAPVLTERSPANWKPGAKKGTASPAASVPHRRPKEVKDEGECKVTHPGKKDTPLLLPRSTMSRDCMVPTFLLGTSEEVADIVADVLRNSGVSSMRTKDVAKELVERYAKRIAKSVRHAVETAAELGALKIDSEGNVSVA</sequence>
<dbReference type="VEuPathDB" id="TriTrypDB:LDHU3_29.2200"/>
<dbReference type="GO" id="GO:0008270">
    <property type="term" value="F:zinc ion binding"/>
    <property type="evidence" value="ECO:0007669"/>
    <property type="project" value="UniProtKB-KW"/>
</dbReference>
<dbReference type="Pfam" id="PF08790">
    <property type="entry name" value="zf-LYAR"/>
    <property type="match status" value="1"/>
</dbReference>
<keyword evidence="5" id="KW-0862">Zinc</keyword>
<evidence type="ECO:0000256" key="3">
    <source>
        <dbReference type="ARBA" id="ARBA00022737"/>
    </source>
</evidence>
<dbReference type="Proteomes" id="UP000318447">
    <property type="component" value="Unassembled WGS sequence"/>
</dbReference>